<sequence length="38" mass="4395">MHFINTEGSKGLCTIQRSVEKMRLQKSQMNKINKIKSS</sequence>
<evidence type="ECO:0000313" key="1">
    <source>
        <dbReference type="EMBL" id="JAH70000.1"/>
    </source>
</evidence>
<accession>A0A0E9UXT4</accession>
<organism evidence="1">
    <name type="scientific">Anguilla anguilla</name>
    <name type="common">European freshwater eel</name>
    <name type="synonym">Muraena anguilla</name>
    <dbReference type="NCBI Taxonomy" id="7936"/>
    <lineage>
        <taxon>Eukaryota</taxon>
        <taxon>Metazoa</taxon>
        <taxon>Chordata</taxon>
        <taxon>Craniata</taxon>
        <taxon>Vertebrata</taxon>
        <taxon>Euteleostomi</taxon>
        <taxon>Actinopterygii</taxon>
        <taxon>Neopterygii</taxon>
        <taxon>Teleostei</taxon>
        <taxon>Anguilliformes</taxon>
        <taxon>Anguillidae</taxon>
        <taxon>Anguilla</taxon>
    </lineage>
</organism>
<dbReference type="AlphaFoldDB" id="A0A0E9UXT4"/>
<proteinExistence type="predicted"/>
<name>A0A0E9UXT4_ANGAN</name>
<dbReference type="EMBL" id="GBXM01038577">
    <property type="protein sequence ID" value="JAH70000.1"/>
    <property type="molecule type" value="Transcribed_RNA"/>
</dbReference>
<reference evidence="1" key="2">
    <citation type="journal article" date="2015" name="Fish Shellfish Immunol.">
        <title>Early steps in the European eel (Anguilla anguilla)-Vibrio vulnificus interaction in the gills: Role of the RtxA13 toxin.</title>
        <authorList>
            <person name="Callol A."/>
            <person name="Pajuelo D."/>
            <person name="Ebbesson L."/>
            <person name="Teles M."/>
            <person name="MacKenzie S."/>
            <person name="Amaro C."/>
        </authorList>
    </citation>
    <scope>NUCLEOTIDE SEQUENCE</scope>
</reference>
<protein>
    <submittedName>
        <fullName evidence="1">Uncharacterized protein</fullName>
    </submittedName>
</protein>
<reference evidence="1" key="1">
    <citation type="submission" date="2014-11" db="EMBL/GenBank/DDBJ databases">
        <authorList>
            <person name="Amaro Gonzalez C."/>
        </authorList>
    </citation>
    <scope>NUCLEOTIDE SEQUENCE</scope>
</reference>